<dbReference type="EC" id="3.4.19.12" evidence="8"/>
<dbReference type="FunFam" id="3.90.70.10:FF:000116">
    <property type="entry name" value="Ubiquitin carboxyl-terminal hydrolase 20"/>
    <property type="match status" value="1"/>
</dbReference>
<dbReference type="Gene3D" id="3.90.70.10">
    <property type="entry name" value="Cysteine proteinases"/>
    <property type="match status" value="1"/>
</dbReference>
<dbReference type="GO" id="GO:0005634">
    <property type="term" value="C:nucleus"/>
    <property type="evidence" value="ECO:0007669"/>
    <property type="project" value="TreeGrafter"/>
</dbReference>
<dbReference type="Proteomes" id="UP001234989">
    <property type="component" value="Chromosome 10"/>
</dbReference>
<dbReference type="PROSITE" id="PS50235">
    <property type="entry name" value="USP_3"/>
    <property type="match status" value="1"/>
</dbReference>
<keyword evidence="5 8" id="KW-0378">Hydrolase</keyword>
<dbReference type="PROSITE" id="PS00973">
    <property type="entry name" value="USP_2"/>
    <property type="match status" value="1"/>
</dbReference>
<proteinExistence type="inferred from homology"/>
<dbReference type="Pfam" id="PF00443">
    <property type="entry name" value="UCH"/>
    <property type="match status" value="1"/>
</dbReference>
<dbReference type="GO" id="GO:0005829">
    <property type="term" value="C:cytosol"/>
    <property type="evidence" value="ECO:0007669"/>
    <property type="project" value="TreeGrafter"/>
</dbReference>
<feature type="region of interest" description="Disordered" evidence="9">
    <location>
        <begin position="1"/>
        <end position="20"/>
    </location>
</feature>
<dbReference type="InterPro" id="IPR001394">
    <property type="entry name" value="Peptidase_C19_UCH"/>
</dbReference>
<evidence type="ECO:0000256" key="6">
    <source>
        <dbReference type="ARBA" id="ARBA00022807"/>
    </source>
</evidence>
<accession>A0AAF0ZVH6</accession>
<gene>
    <name evidence="11" type="ORF">MTR67_044270</name>
</gene>
<dbReference type="InterPro" id="IPR018200">
    <property type="entry name" value="USP_CS"/>
</dbReference>
<evidence type="ECO:0000259" key="10">
    <source>
        <dbReference type="PROSITE" id="PS50235"/>
    </source>
</evidence>
<evidence type="ECO:0000256" key="9">
    <source>
        <dbReference type="SAM" id="MobiDB-lite"/>
    </source>
</evidence>
<comment type="function">
    <text evidence="7 8">Recognizes and hydrolyzes the peptide bond at the C-terminal Gly of ubiquitin. Involved in the processing of poly-ubiquitin precursors as well as that of ubiquitinated proteins.</text>
</comment>
<dbReference type="PANTHER" id="PTHR24006:SF747">
    <property type="entry name" value="UBIQUITIN CARBOXYL-TERMINAL HYDROLASE 20"/>
    <property type="match status" value="1"/>
</dbReference>
<feature type="region of interest" description="Disordered" evidence="9">
    <location>
        <begin position="450"/>
        <end position="480"/>
    </location>
</feature>
<evidence type="ECO:0000256" key="1">
    <source>
        <dbReference type="ARBA" id="ARBA00000707"/>
    </source>
</evidence>
<dbReference type="GO" id="GO:0006508">
    <property type="term" value="P:proteolysis"/>
    <property type="evidence" value="ECO:0007669"/>
    <property type="project" value="UniProtKB-KW"/>
</dbReference>
<comment type="catalytic activity">
    <reaction evidence="1 8">
        <text>Thiol-dependent hydrolysis of ester, thioester, amide, peptide and isopeptide bonds formed by the C-terminal Gly of ubiquitin (a 76-residue protein attached to proteins as an intracellular targeting signal).</text>
        <dbReference type="EC" id="3.4.19.12"/>
    </reaction>
</comment>
<dbReference type="GO" id="GO:0004843">
    <property type="term" value="F:cysteine-type deubiquitinase activity"/>
    <property type="evidence" value="ECO:0007669"/>
    <property type="project" value="UniProtKB-UniRule"/>
</dbReference>
<name>A0AAF0ZVH6_SOLVR</name>
<evidence type="ECO:0000256" key="3">
    <source>
        <dbReference type="ARBA" id="ARBA00022670"/>
    </source>
</evidence>
<evidence type="ECO:0000313" key="12">
    <source>
        <dbReference type="Proteomes" id="UP001234989"/>
    </source>
</evidence>
<dbReference type="EMBL" id="CP133621">
    <property type="protein sequence ID" value="WMV50885.1"/>
    <property type="molecule type" value="Genomic_DNA"/>
</dbReference>
<keyword evidence="4 8" id="KW-0833">Ubl conjugation pathway</keyword>
<reference evidence="11" key="1">
    <citation type="submission" date="2023-08" db="EMBL/GenBank/DDBJ databases">
        <title>A de novo genome assembly of Solanum verrucosum Schlechtendal, a Mexican diploid species geographically isolated from the other diploid A-genome species in potato relatives.</title>
        <authorList>
            <person name="Hosaka K."/>
        </authorList>
    </citation>
    <scope>NUCLEOTIDE SEQUENCE</scope>
    <source>
        <tissue evidence="11">Young leaves</tissue>
    </source>
</reference>
<keyword evidence="3 8" id="KW-0645">Protease</keyword>
<protein>
    <recommendedName>
        <fullName evidence="8">Ubiquitin carboxyl-terminal hydrolase</fullName>
        <ecNumber evidence="8">3.4.19.12</ecNumber>
    </recommendedName>
</protein>
<evidence type="ECO:0000256" key="8">
    <source>
        <dbReference type="RuleBase" id="RU366025"/>
    </source>
</evidence>
<comment type="similarity">
    <text evidence="2 8">Belongs to the peptidase C19 family.</text>
</comment>
<feature type="compositionally biased region" description="Polar residues" evidence="9">
    <location>
        <begin position="7"/>
        <end position="18"/>
    </location>
</feature>
<evidence type="ECO:0000256" key="4">
    <source>
        <dbReference type="ARBA" id="ARBA00022786"/>
    </source>
</evidence>
<dbReference type="AlphaFoldDB" id="A0AAF0ZVH6"/>
<feature type="domain" description="USP" evidence="10">
    <location>
        <begin position="127"/>
        <end position="421"/>
    </location>
</feature>
<evidence type="ECO:0000313" key="11">
    <source>
        <dbReference type="EMBL" id="WMV50885.1"/>
    </source>
</evidence>
<dbReference type="InterPro" id="IPR050164">
    <property type="entry name" value="Peptidase_C19"/>
</dbReference>
<evidence type="ECO:0000256" key="5">
    <source>
        <dbReference type="ARBA" id="ARBA00022801"/>
    </source>
</evidence>
<keyword evidence="6 8" id="KW-0788">Thiol protease</keyword>
<keyword evidence="12" id="KW-1185">Reference proteome</keyword>
<dbReference type="PANTHER" id="PTHR24006">
    <property type="entry name" value="UBIQUITIN CARBOXYL-TERMINAL HYDROLASE"/>
    <property type="match status" value="1"/>
</dbReference>
<dbReference type="InterPro" id="IPR038765">
    <property type="entry name" value="Papain-like_cys_pep_sf"/>
</dbReference>
<evidence type="ECO:0000256" key="7">
    <source>
        <dbReference type="ARBA" id="ARBA00037450"/>
    </source>
</evidence>
<dbReference type="SUPFAM" id="SSF54001">
    <property type="entry name" value="Cysteine proteinases"/>
    <property type="match status" value="1"/>
</dbReference>
<evidence type="ECO:0000256" key="2">
    <source>
        <dbReference type="ARBA" id="ARBA00009085"/>
    </source>
</evidence>
<dbReference type="GO" id="GO:0016579">
    <property type="term" value="P:protein deubiquitination"/>
    <property type="evidence" value="ECO:0007669"/>
    <property type="project" value="InterPro"/>
</dbReference>
<dbReference type="InterPro" id="IPR028889">
    <property type="entry name" value="USP"/>
</dbReference>
<organism evidence="11 12">
    <name type="scientific">Solanum verrucosum</name>
    <dbReference type="NCBI Taxonomy" id="315347"/>
    <lineage>
        <taxon>Eukaryota</taxon>
        <taxon>Viridiplantae</taxon>
        <taxon>Streptophyta</taxon>
        <taxon>Embryophyta</taxon>
        <taxon>Tracheophyta</taxon>
        <taxon>Spermatophyta</taxon>
        <taxon>Magnoliopsida</taxon>
        <taxon>eudicotyledons</taxon>
        <taxon>Gunneridae</taxon>
        <taxon>Pentapetalae</taxon>
        <taxon>asterids</taxon>
        <taxon>lamiids</taxon>
        <taxon>Solanales</taxon>
        <taxon>Solanaceae</taxon>
        <taxon>Solanoideae</taxon>
        <taxon>Solaneae</taxon>
        <taxon>Solanum</taxon>
    </lineage>
</organism>
<dbReference type="PROSITE" id="PS00972">
    <property type="entry name" value="USP_1"/>
    <property type="match status" value="1"/>
</dbReference>
<sequence length="480" mass="54646">MGKATAENLQNSPDSEALNTEEIIKNNVDFSLVKIEVEEKSKEKDSGLDERSPVWVEPDSLTISVESDSESMGYTIFSDSSELSYSDCAESLPLTVVPISFIEPEDFKESDEKTMPIKHMPLKMVGVGMCNLGNTCFLNAVVQCFMHNVVLLQLLASFDHVSPCDTHLTGFCVVCMIRQIVDLSMYGVSDNVTPKKIFSHLRDFSLTFRPNQQEDAHEFLQCFLNKLEIYCYNLKPRNNIVKEAFGGRLVSMLRCFNCCHLSVTHEPLIDLSLEIVDVDSVPKALESFTKIEKIEFSCEKCKTQGPFEKQLLIDRAPSVATLCLKRFNNDGFVVQKVDKHVSFPLELDKFHYTNKINNEEMKYDLYAVIVHSGFSISSGHYYSFIRCNPNEWYKFNDEQVHWVHEDHVLAEQAYILFYAKRGTLWFSDYRQIHKPFVNLVTPSTSSCIPNNHASDVGESNHAADDTSPKPTPNKRIKGDY</sequence>